<dbReference type="Pfam" id="PF01416">
    <property type="entry name" value="PseudoU_synth_1"/>
    <property type="match status" value="1"/>
</dbReference>
<evidence type="ECO:0000256" key="4">
    <source>
        <dbReference type="ARBA" id="ARBA00022664"/>
    </source>
</evidence>
<evidence type="ECO:0000256" key="7">
    <source>
        <dbReference type="ARBA" id="ARBA00023242"/>
    </source>
</evidence>
<evidence type="ECO:0000256" key="2">
    <source>
        <dbReference type="ARBA" id="ARBA00004123"/>
    </source>
</evidence>
<dbReference type="SUPFAM" id="SSF55120">
    <property type="entry name" value="Pseudouridine synthase"/>
    <property type="match status" value="1"/>
</dbReference>
<dbReference type="PANTHER" id="PTHR11142:SF4">
    <property type="entry name" value="PSEUDOURIDYLATE SYNTHASE 1 HOMOLOG"/>
    <property type="match status" value="1"/>
</dbReference>
<dbReference type="PANTHER" id="PTHR11142">
    <property type="entry name" value="PSEUDOURIDYLATE SYNTHASE"/>
    <property type="match status" value="1"/>
</dbReference>
<sequence>MIFGLRLTLKNFQTKLFILYKKQFVATGNLGSIIRQQNMKEETVEVRLETDLKPSKRSFETIDDGKNEAGVEEMVKKPRSQKKKKFAILMSYCGQSYLGMQFNHGFKTVEGELFQAFSKLEIMDEESLKFPQTIHFQRAARTDKGVSAVRQVISLKMRIPEENFINELNSLLPNCIRVFATRKVTGGFNSKTACDSRSYAYVLPTFAFASKEIAPTHEYRVTSKTLDEVNSVLSVFKGTRNYHNFTSGRPAQDPSCKRYITQFSCGDPFMIKDVEFIKITIKGQSFMLHQIRKMIGLTISVMRGFVSREMLEKAFKMERVNVPTAPSLNLLLEEPHYDSYNRRYGGDGIHETLEWSSSTVDIENFCSNFILPVIYSGEMDGQNGSMINWLLTCLPIHTYDFPPESSEKVRDC</sequence>
<evidence type="ECO:0000256" key="13">
    <source>
        <dbReference type="ARBA" id="ARBA00068582"/>
    </source>
</evidence>
<dbReference type="AlphaFoldDB" id="A0A8J2R791"/>
<evidence type="ECO:0000259" key="20">
    <source>
        <dbReference type="Pfam" id="PF01416"/>
    </source>
</evidence>
<evidence type="ECO:0000256" key="6">
    <source>
        <dbReference type="ARBA" id="ARBA00023235"/>
    </source>
</evidence>
<evidence type="ECO:0000256" key="5">
    <source>
        <dbReference type="ARBA" id="ARBA00022694"/>
    </source>
</evidence>
<dbReference type="InterPro" id="IPR020095">
    <property type="entry name" value="PsdUridine_synth_TruA_C"/>
</dbReference>
<organism evidence="21 22">
    <name type="scientific">Daphnia galeata</name>
    <dbReference type="NCBI Taxonomy" id="27404"/>
    <lineage>
        <taxon>Eukaryota</taxon>
        <taxon>Metazoa</taxon>
        <taxon>Ecdysozoa</taxon>
        <taxon>Arthropoda</taxon>
        <taxon>Crustacea</taxon>
        <taxon>Branchiopoda</taxon>
        <taxon>Diplostraca</taxon>
        <taxon>Cladocera</taxon>
        <taxon>Anomopoda</taxon>
        <taxon>Daphniidae</taxon>
        <taxon>Daphnia</taxon>
    </lineage>
</organism>
<comment type="catalytic activity">
    <reaction evidence="1">
        <text>a uridine in mRNA = a pseudouridine in mRNA</text>
        <dbReference type="Rhea" id="RHEA:56644"/>
        <dbReference type="Rhea" id="RHEA-COMP:14658"/>
        <dbReference type="Rhea" id="RHEA-COMP:14659"/>
        <dbReference type="ChEBI" id="CHEBI:65314"/>
        <dbReference type="ChEBI" id="CHEBI:65315"/>
    </reaction>
</comment>
<dbReference type="InterPro" id="IPR020094">
    <property type="entry name" value="TruA/RsuA/RluB/E/F_N"/>
</dbReference>
<keyword evidence="6" id="KW-0413">Isomerase</keyword>
<evidence type="ECO:0000256" key="1">
    <source>
        <dbReference type="ARBA" id="ARBA00001166"/>
    </source>
</evidence>
<comment type="subunit">
    <text evidence="11">Monomer. Forms a complex with RARG and the SRA1 RNA in the nucleus.</text>
</comment>
<dbReference type="CDD" id="cd02568">
    <property type="entry name" value="PseudoU_synth_PUS1_PUS2"/>
    <property type="match status" value="1"/>
</dbReference>
<proteinExistence type="inferred from homology"/>
<dbReference type="InterPro" id="IPR020103">
    <property type="entry name" value="PsdUridine_synth_cat_dom_sf"/>
</dbReference>
<dbReference type="GO" id="GO:0160147">
    <property type="term" value="F:tRNA pseudouridine(38-40) synthase activity"/>
    <property type="evidence" value="ECO:0007669"/>
    <property type="project" value="UniProtKB-EC"/>
</dbReference>
<dbReference type="InterPro" id="IPR001406">
    <property type="entry name" value="PsdUridine_synth_TruA"/>
</dbReference>
<dbReference type="Gene3D" id="3.30.70.660">
    <property type="entry name" value="Pseudouridine synthase I, catalytic domain, C-terminal subdomain"/>
    <property type="match status" value="1"/>
</dbReference>
<evidence type="ECO:0000256" key="19">
    <source>
        <dbReference type="PIRSR" id="PIRSR641708-2"/>
    </source>
</evidence>
<gene>
    <name evidence="21" type="ORF">DGAL_LOCUS338</name>
</gene>
<keyword evidence="7" id="KW-0539">Nucleus</keyword>
<evidence type="ECO:0000256" key="10">
    <source>
        <dbReference type="ARBA" id="ARBA00053709"/>
    </source>
</evidence>
<accession>A0A8J2R791</accession>
<dbReference type="EMBL" id="CAKKLH010000001">
    <property type="protein sequence ID" value="CAH0098289.1"/>
    <property type="molecule type" value="Genomic_DNA"/>
</dbReference>
<comment type="catalytic activity">
    <reaction evidence="8">
        <text>a uridine in tRNA = a pseudouridine in tRNA</text>
        <dbReference type="Rhea" id="RHEA:54572"/>
        <dbReference type="Rhea" id="RHEA-COMP:13339"/>
        <dbReference type="Rhea" id="RHEA-COMP:13934"/>
        <dbReference type="ChEBI" id="CHEBI:65314"/>
        <dbReference type="ChEBI" id="CHEBI:65315"/>
    </reaction>
</comment>
<dbReference type="EC" id="5.4.99.12" evidence="12"/>
<dbReference type="FunFam" id="3.30.70.580:FF:000002">
    <property type="entry name" value="tRNA pseudouridine synthase"/>
    <property type="match status" value="1"/>
</dbReference>
<dbReference type="Gene3D" id="3.30.70.580">
    <property type="entry name" value="Pseudouridine synthase I, catalytic domain, N-terminal subdomain"/>
    <property type="match status" value="1"/>
</dbReference>
<dbReference type="InterPro" id="IPR041708">
    <property type="entry name" value="PUS1/PUS2-like"/>
</dbReference>
<comment type="caution">
    <text evidence="21">The sequence shown here is derived from an EMBL/GenBank/DDBJ whole genome shotgun (WGS) entry which is preliminary data.</text>
</comment>
<name>A0A8J2R791_9CRUS</name>
<dbReference type="NCBIfam" id="TIGR00071">
    <property type="entry name" value="hisT_truA"/>
    <property type="match status" value="1"/>
</dbReference>
<dbReference type="GO" id="GO:0031119">
    <property type="term" value="P:tRNA pseudouridine synthesis"/>
    <property type="evidence" value="ECO:0007669"/>
    <property type="project" value="InterPro"/>
</dbReference>
<comment type="subcellular location">
    <subcellularLocation>
        <location evidence="2">Nucleus</location>
    </subcellularLocation>
</comment>
<feature type="active site" description="Nucleophile" evidence="18">
    <location>
        <position position="143"/>
    </location>
</feature>
<evidence type="ECO:0000256" key="12">
    <source>
        <dbReference type="ARBA" id="ARBA00066509"/>
    </source>
</evidence>
<evidence type="ECO:0000313" key="21">
    <source>
        <dbReference type="EMBL" id="CAH0098289.1"/>
    </source>
</evidence>
<dbReference type="FunFam" id="3.30.70.660:FF:000002">
    <property type="entry name" value="tRNA pseudouridine synthase"/>
    <property type="match status" value="1"/>
</dbReference>
<keyword evidence="22" id="KW-1185">Reference proteome</keyword>
<evidence type="ECO:0000256" key="3">
    <source>
        <dbReference type="ARBA" id="ARBA00009375"/>
    </source>
</evidence>
<dbReference type="GO" id="GO:0005634">
    <property type="term" value="C:nucleus"/>
    <property type="evidence" value="ECO:0007669"/>
    <property type="project" value="UniProtKB-SubCell"/>
</dbReference>
<dbReference type="GO" id="GO:1990481">
    <property type="term" value="P:mRNA pseudouridine synthesis"/>
    <property type="evidence" value="ECO:0007669"/>
    <property type="project" value="TreeGrafter"/>
</dbReference>
<dbReference type="Proteomes" id="UP000789390">
    <property type="component" value="Unassembled WGS sequence"/>
</dbReference>
<evidence type="ECO:0000256" key="9">
    <source>
        <dbReference type="ARBA" id="ARBA00052184"/>
    </source>
</evidence>
<evidence type="ECO:0000256" key="17">
    <source>
        <dbReference type="ARBA" id="ARBA00081344"/>
    </source>
</evidence>
<evidence type="ECO:0000256" key="15">
    <source>
        <dbReference type="ARBA" id="ARBA00079087"/>
    </source>
</evidence>
<dbReference type="GO" id="GO:0003723">
    <property type="term" value="F:RNA binding"/>
    <property type="evidence" value="ECO:0007669"/>
    <property type="project" value="InterPro"/>
</dbReference>
<feature type="binding site" evidence="19">
    <location>
        <position position="199"/>
    </location>
    <ligand>
        <name>substrate</name>
    </ligand>
</feature>
<evidence type="ECO:0000256" key="11">
    <source>
        <dbReference type="ARBA" id="ARBA00064589"/>
    </source>
</evidence>
<evidence type="ECO:0000256" key="18">
    <source>
        <dbReference type="PIRSR" id="PIRSR641708-1"/>
    </source>
</evidence>
<keyword evidence="4" id="KW-0507">mRNA processing</keyword>
<evidence type="ECO:0000256" key="14">
    <source>
        <dbReference type="ARBA" id="ARBA00075153"/>
    </source>
</evidence>
<evidence type="ECO:0000256" key="8">
    <source>
        <dbReference type="ARBA" id="ARBA00036943"/>
    </source>
</evidence>
<comment type="catalytic activity">
    <reaction evidence="9">
        <text>uridine(38/39/40) in tRNA = pseudouridine(38/39/40) in tRNA</text>
        <dbReference type="Rhea" id="RHEA:22376"/>
        <dbReference type="Rhea" id="RHEA-COMP:10085"/>
        <dbReference type="Rhea" id="RHEA-COMP:10087"/>
        <dbReference type="ChEBI" id="CHEBI:65314"/>
        <dbReference type="ChEBI" id="CHEBI:65315"/>
        <dbReference type="EC" id="5.4.99.12"/>
    </reaction>
</comment>
<dbReference type="GO" id="GO:0006397">
    <property type="term" value="P:mRNA processing"/>
    <property type="evidence" value="ECO:0007669"/>
    <property type="project" value="UniProtKB-KW"/>
</dbReference>
<feature type="domain" description="Pseudouridine synthase I TruA alpha/beta" evidence="20">
    <location>
        <begin position="236"/>
        <end position="338"/>
    </location>
</feature>
<evidence type="ECO:0000256" key="16">
    <source>
        <dbReference type="ARBA" id="ARBA00080849"/>
    </source>
</evidence>
<evidence type="ECO:0000313" key="22">
    <source>
        <dbReference type="Proteomes" id="UP000789390"/>
    </source>
</evidence>
<dbReference type="OrthoDB" id="10256309at2759"/>
<protein>
    <recommendedName>
        <fullName evidence="13">Pseudouridylate synthase 1 homolog</fullName>
        <ecNumber evidence="12">5.4.99.12</ecNumber>
    </recommendedName>
    <alternativeName>
        <fullName evidence="14">tRNA pseudouridine synthase 1</fullName>
    </alternativeName>
    <alternativeName>
        <fullName evidence="17">tRNA pseudouridine(38-40) synthase</fullName>
    </alternativeName>
    <alternativeName>
        <fullName evidence="15">tRNA pseudouridylate synthase I</fullName>
    </alternativeName>
    <alternativeName>
        <fullName evidence="16">tRNA-uridine isomerase I</fullName>
    </alternativeName>
</protein>
<comment type="function">
    <text evidence="10">Pseudouridylate synthase that catalyzes pseudouridylation of tRNAs and mRNAs. Acts on positions 27/28 in the anticodon stem and also positions 34 and 36 in the anticodon of an intron containing tRNA. Also catalyzes pseudouridylation of mRNAs: mediates pseudouridylation of mRNAs with the consensus sequence 5'-UGUAG-3'. Acts as a regulator of pre-mRNA splicing by mediating pseudouridylation of pre-mRNAs at locations associated with alternatively spliced regions. Pseudouridylation of pre-mRNAs near splice sites directly regulates mRNA splicing and mRNA 3'-end processing. Involved in regulation of nuclear receptor activity through pseudouridylation of SRA1 mRNA.</text>
</comment>
<reference evidence="21" key="1">
    <citation type="submission" date="2021-11" db="EMBL/GenBank/DDBJ databases">
        <authorList>
            <person name="Schell T."/>
        </authorList>
    </citation>
    <scope>NUCLEOTIDE SEQUENCE</scope>
    <source>
        <strain evidence="21">M5</strain>
    </source>
</reference>
<keyword evidence="5" id="KW-0819">tRNA processing</keyword>
<comment type="similarity">
    <text evidence="3">Belongs to the tRNA pseudouridine synthase TruA family.</text>
</comment>
<dbReference type="InterPro" id="IPR020097">
    <property type="entry name" value="PsdUridine_synth_TruA_a/b_dom"/>
</dbReference>